<proteinExistence type="predicted"/>
<dbReference type="Proteomes" id="UP001328107">
    <property type="component" value="Unassembled WGS sequence"/>
</dbReference>
<evidence type="ECO:0008006" key="3">
    <source>
        <dbReference type="Google" id="ProtNLM"/>
    </source>
</evidence>
<comment type="caution">
    <text evidence="1">The sequence shown here is derived from an EMBL/GenBank/DDBJ whole genome shotgun (WGS) entry which is preliminary data.</text>
</comment>
<evidence type="ECO:0000313" key="1">
    <source>
        <dbReference type="EMBL" id="GMR49310.1"/>
    </source>
</evidence>
<dbReference type="AlphaFoldDB" id="A0AAN5CRM5"/>
<reference evidence="2" key="1">
    <citation type="submission" date="2022-10" db="EMBL/GenBank/DDBJ databases">
        <title>Genome assembly of Pristionchus species.</title>
        <authorList>
            <person name="Yoshida K."/>
            <person name="Sommer R.J."/>
        </authorList>
    </citation>
    <scope>NUCLEOTIDE SEQUENCE [LARGE SCALE GENOMIC DNA]</scope>
    <source>
        <strain evidence="2">RS5460</strain>
    </source>
</reference>
<accession>A0AAN5CRM5</accession>
<dbReference type="EMBL" id="BTRK01000004">
    <property type="protein sequence ID" value="GMR49310.1"/>
    <property type="molecule type" value="Genomic_DNA"/>
</dbReference>
<sequence>MSTTLLDSSTFPSLKTLDSSLTRVNIVEKLSQLEQLPRELLRSIIGFARENVFALRLTSSFLRSLVDDYVSSPKCILVDDLVFTNIAENSDESPEIAAHVSKSKSALFELRMMMQLRTHSFDFNIRIKRGFASLSDHPNIYKMNFGPSIKDEHQTMLDCVGKRVARVTLNNYNNGRFSIDTKKLEDLEFKQLDVALDVLCSLGSNYLMNTIKAHKIDHLSLSTREIRIFDQESFLLELSSLVRSLSLGKRPDSKENDNSFDIPARVILEMFSKKMDTLCLYNRRNNGDYFPPQTAETLREKLPLLGKHIWFQVTVRKFPEVFSKTVNDHIVRGTNAKVGGTLSVKHTSRLGESYSKYE</sequence>
<name>A0AAN5CRM5_9BILA</name>
<evidence type="ECO:0000313" key="2">
    <source>
        <dbReference type="Proteomes" id="UP001328107"/>
    </source>
</evidence>
<keyword evidence="2" id="KW-1185">Reference proteome</keyword>
<gene>
    <name evidence="1" type="ORF">PMAYCL1PPCAC_19505</name>
</gene>
<organism evidence="1 2">
    <name type="scientific">Pristionchus mayeri</name>
    <dbReference type="NCBI Taxonomy" id="1317129"/>
    <lineage>
        <taxon>Eukaryota</taxon>
        <taxon>Metazoa</taxon>
        <taxon>Ecdysozoa</taxon>
        <taxon>Nematoda</taxon>
        <taxon>Chromadorea</taxon>
        <taxon>Rhabditida</taxon>
        <taxon>Rhabditina</taxon>
        <taxon>Diplogasteromorpha</taxon>
        <taxon>Diplogasteroidea</taxon>
        <taxon>Neodiplogasteridae</taxon>
        <taxon>Pristionchus</taxon>
    </lineage>
</organism>
<protein>
    <recommendedName>
        <fullName evidence="3">F-box domain-containing protein</fullName>
    </recommendedName>
</protein>